<dbReference type="SUPFAM" id="SSF55785">
    <property type="entry name" value="PYP-like sensor domain (PAS domain)"/>
    <property type="match status" value="1"/>
</dbReference>
<dbReference type="Gene3D" id="3.30.450.20">
    <property type="entry name" value="PAS domain"/>
    <property type="match status" value="1"/>
</dbReference>
<dbReference type="SMART" id="SM00387">
    <property type="entry name" value="HATPase_c"/>
    <property type="match status" value="1"/>
</dbReference>
<dbReference type="EMBL" id="JBHRSW010000010">
    <property type="protein sequence ID" value="MFC3121368.1"/>
    <property type="molecule type" value="Genomic_DNA"/>
</dbReference>
<reference evidence="10" key="1">
    <citation type="journal article" date="2019" name="Int. J. Syst. Evol. Microbiol.">
        <title>The Global Catalogue of Microorganisms (GCM) 10K type strain sequencing project: providing services to taxonomists for standard genome sequencing and annotation.</title>
        <authorList>
            <consortium name="The Broad Institute Genomics Platform"/>
            <consortium name="The Broad Institute Genome Sequencing Center for Infectious Disease"/>
            <person name="Wu L."/>
            <person name="Ma J."/>
        </authorList>
    </citation>
    <scope>NUCLEOTIDE SEQUENCE [LARGE SCALE GENOMIC DNA]</scope>
    <source>
        <strain evidence="10">KCTC 52473</strain>
    </source>
</reference>
<evidence type="ECO:0000313" key="9">
    <source>
        <dbReference type="EMBL" id="MFC3121368.1"/>
    </source>
</evidence>
<dbReference type="Gene3D" id="1.10.287.130">
    <property type="match status" value="1"/>
</dbReference>
<dbReference type="RefSeq" id="WP_376919507.1">
    <property type="nucleotide sequence ID" value="NZ_JBHRSW010000010.1"/>
</dbReference>
<feature type="compositionally biased region" description="Low complexity" evidence="7">
    <location>
        <begin position="46"/>
        <end position="61"/>
    </location>
</feature>
<dbReference type="SMART" id="SM00388">
    <property type="entry name" value="HisKA"/>
    <property type="match status" value="1"/>
</dbReference>
<name>A0ABV7FM25_9ALTE</name>
<proteinExistence type="predicted"/>
<sequence length="442" mass="49653">MSNGLQQTDKILRLHILIDDKIKQASLDKVSKAEYSHSDGDASPVNATQNNANLSNTNQSNTDKHKANTLSDEFECLRAEVARLEKQIVELKRQNTLQDQVINLNQDCIFVKDKHAEFVFANQAAQAFYQSAKGITLNEQAEAFSDAQLQRFAETDQLALQKGLFQAREKVTLADGSETFANYIKKRFIGDDGEPYLLCISKEETERESLINDLKRSNQDLDNFAYVASHDLRAPLNAIQTIVSWVLEDTKALLPPDAVDNLSLVMNRAERMEKLLKDLLEYSRTGRKMQKPVNIQVKDKVFELLNLVDLPMGFGLHCDDTSILVPEVPFSVVMVNLINNAIKHHDSTNANIDIKVKKKVRTTSVIVADDGPGVPDEFKGKVFELFRTLKSRDEVEGSGMGLSVVKKLVEQYGGSVAVEDNLPRGTRFIVNWPTKYKELVIN</sequence>
<comment type="catalytic activity">
    <reaction evidence="1">
        <text>ATP + protein L-histidine = ADP + protein N-phospho-L-histidine.</text>
        <dbReference type="EC" id="2.7.13.3"/>
    </reaction>
</comment>
<dbReference type="Pfam" id="PF00512">
    <property type="entry name" value="HisKA"/>
    <property type="match status" value="1"/>
</dbReference>
<dbReference type="InterPro" id="IPR050351">
    <property type="entry name" value="BphY/WalK/GraS-like"/>
</dbReference>
<protein>
    <recommendedName>
        <fullName evidence="2">histidine kinase</fullName>
        <ecNumber evidence="2">2.7.13.3</ecNumber>
    </recommendedName>
</protein>
<keyword evidence="3" id="KW-0597">Phosphoprotein</keyword>
<organism evidence="9 10">
    <name type="scientific">Agaribacter flavus</name>
    <dbReference type="NCBI Taxonomy" id="1902781"/>
    <lineage>
        <taxon>Bacteria</taxon>
        <taxon>Pseudomonadati</taxon>
        <taxon>Pseudomonadota</taxon>
        <taxon>Gammaproteobacteria</taxon>
        <taxon>Alteromonadales</taxon>
        <taxon>Alteromonadaceae</taxon>
        <taxon>Agaribacter</taxon>
    </lineage>
</organism>
<evidence type="ECO:0000313" key="10">
    <source>
        <dbReference type="Proteomes" id="UP001595478"/>
    </source>
</evidence>
<dbReference type="Pfam" id="PF02518">
    <property type="entry name" value="HATPase_c"/>
    <property type="match status" value="1"/>
</dbReference>
<dbReference type="InterPro" id="IPR003661">
    <property type="entry name" value="HisK_dim/P_dom"/>
</dbReference>
<dbReference type="PROSITE" id="PS50109">
    <property type="entry name" value="HIS_KIN"/>
    <property type="match status" value="1"/>
</dbReference>
<keyword evidence="5" id="KW-0418">Kinase</keyword>
<dbReference type="Gene3D" id="3.30.565.10">
    <property type="entry name" value="Histidine kinase-like ATPase, C-terminal domain"/>
    <property type="match status" value="1"/>
</dbReference>
<keyword evidence="6" id="KW-0175">Coiled coil</keyword>
<dbReference type="InterPro" id="IPR035965">
    <property type="entry name" value="PAS-like_dom_sf"/>
</dbReference>
<comment type="caution">
    <text evidence="9">The sequence shown here is derived from an EMBL/GenBank/DDBJ whole genome shotgun (WGS) entry which is preliminary data.</text>
</comment>
<dbReference type="InterPro" id="IPR003594">
    <property type="entry name" value="HATPase_dom"/>
</dbReference>
<dbReference type="PANTHER" id="PTHR42878">
    <property type="entry name" value="TWO-COMPONENT HISTIDINE KINASE"/>
    <property type="match status" value="1"/>
</dbReference>
<evidence type="ECO:0000256" key="4">
    <source>
        <dbReference type="ARBA" id="ARBA00022679"/>
    </source>
</evidence>
<gene>
    <name evidence="9" type="ORF">ACFOHL_07025</name>
</gene>
<dbReference type="InterPro" id="IPR036097">
    <property type="entry name" value="HisK_dim/P_sf"/>
</dbReference>
<evidence type="ECO:0000256" key="6">
    <source>
        <dbReference type="SAM" id="Coils"/>
    </source>
</evidence>
<feature type="coiled-coil region" evidence="6">
    <location>
        <begin position="67"/>
        <end position="101"/>
    </location>
</feature>
<dbReference type="EC" id="2.7.13.3" evidence="2"/>
<keyword evidence="4" id="KW-0808">Transferase</keyword>
<evidence type="ECO:0000256" key="5">
    <source>
        <dbReference type="ARBA" id="ARBA00022777"/>
    </source>
</evidence>
<evidence type="ECO:0000256" key="2">
    <source>
        <dbReference type="ARBA" id="ARBA00012438"/>
    </source>
</evidence>
<dbReference type="PANTHER" id="PTHR42878:SF15">
    <property type="entry name" value="BACTERIOPHYTOCHROME"/>
    <property type="match status" value="1"/>
</dbReference>
<dbReference type="SUPFAM" id="SSF55874">
    <property type="entry name" value="ATPase domain of HSP90 chaperone/DNA topoisomerase II/histidine kinase"/>
    <property type="match status" value="1"/>
</dbReference>
<dbReference type="Proteomes" id="UP001595478">
    <property type="component" value="Unassembled WGS sequence"/>
</dbReference>
<keyword evidence="9" id="KW-0547">Nucleotide-binding</keyword>
<dbReference type="InterPro" id="IPR004358">
    <property type="entry name" value="Sig_transdc_His_kin-like_C"/>
</dbReference>
<dbReference type="CDD" id="cd00075">
    <property type="entry name" value="HATPase"/>
    <property type="match status" value="1"/>
</dbReference>
<dbReference type="InterPro" id="IPR036890">
    <property type="entry name" value="HATPase_C_sf"/>
</dbReference>
<dbReference type="CDD" id="cd00082">
    <property type="entry name" value="HisKA"/>
    <property type="match status" value="1"/>
</dbReference>
<evidence type="ECO:0000259" key="8">
    <source>
        <dbReference type="PROSITE" id="PS50109"/>
    </source>
</evidence>
<dbReference type="PRINTS" id="PR00344">
    <property type="entry name" value="BCTRLSENSOR"/>
</dbReference>
<accession>A0ABV7FM25</accession>
<keyword evidence="10" id="KW-1185">Reference proteome</keyword>
<evidence type="ECO:0000256" key="7">
    <source>
        <dbReference type="SAM" id="MobiDB-lite"/>
    </source>
</evidence>
<evidence type="ECO:0000256" key="1">
    <source>
        <dbReference type="ARBA" id="ARBA00000085"/>
    </source>
</evidence>
<dbReference type="SUPFAM" id="SSF47384">
    <property type="entry name" value="Homodimeric domain of signal transducing histidine kinase"/>
    <property type="match status" value="1"/>
</dbReference>
<dbReference type="GO" id="GO:0005524">
    <property type="term" value="F:ATP binding"/>
    <property type="evidence" value="ECO:0007669"/>
    <property type="project" value="UniProtKB-KW"/>
</dbReference>
<keyword evidence="9" id="KW-0067">ATP-binding</keyword>
<feature type="domain" description="Histidine kinase" evidence="8">
    <location>
        <begin position="227"/>
        <end position="436"/>
    </location>
</feature>
<feature type="region of interest" description="Disordered" evidence="7">
    <location>
        <begin position="35"/>
        <end position="66"/>
    </location>
</feature>
<dbReference type="InterPro" id="IPR005467">
    <property type="entry name" value="His_kinase_dom"/>
</dbReference>
<evidence type="ECO:0000256" key="3">
    <source>
        <dbReference type="ARBA" id="ARBA00022553"/>
    </source>
</evidence>